<dbReference type="AlphaFoldDB" id="A0A1J5P327"/>
<organism evidence="1 2">
    <name type="scientific">Neomoorella thermoacetica</name>
    <name type="common">Clostridium thermoaceticum</name>
    <dbReference type="NCBI Taxonomy" id="1525"/>
    <lineage>
        <taxon>Bacteria</taxon>
        <taxon>Bacillati</taxon>
        <taxon>Bacillota</taxon>
        <taxon>Clostridia</taxon>
        <taxon>Neomoorellales</taxon>
        <taxon>Neomoorellaceae</taxon>
        <taxon>Neomoorella</taxon>
    </lineage>
</organism>
<reference evidence="1 2" key="1">
    <citation type="submission" date="2016-08" db="EMBL/GenBank/DDBJ databases">
        <title>Genome-based comparison of Moorella thermoacetic strains.</title>
        <authorList>
            <person name="Poehlein A."/>
            <person name="Bengelsdorf F.R."/>
            <person name="Esser C."/>
            <person name="Duerre P."/>
            <person name="Daniel R."/>
        </authorList>
    </citation>
    <scope>NUCLEOTIDE SEQUENCE [LARGE SCALE GENOMIC DNA]</scope>
    <source>
        <strain evidence="1 2">DSM 21394</strain>
    </source>
</reference>
<dbReference type="OrthoDB" id="9823264at2"/>
<sequence>MGDCELRFTSLRLADAPMSAMAAYGLLRIATEEPEFQGPPFLNAGTSPGANSKLKVFLKWEKDSWRRDHYAVLVFRGEALPPDCRANFLQALHQVLERRAKYPLSLFTTRPPHNLQIPEEIKEISKRERQGVYDRLFSALKTDSYAPLYALFALGRWIIGRKGEKKFKDTPLLTYAGQVDPFGTYKSVLDYLEKEAKKNPQKLGDSLFGGHWSFLDRVKSFRFHPAIVQEDAYISYEASGKKLPTEAIGEWLAFESLPLYVTYLTRSGRDIVLPGVVVRNGDVVFRFPVWHYPISLPVLRSLLHLVVAENLALEQFGQYGITGIYEVAQYRVGKGEYRSVATPVVVL</sequence>
<proteinExistence type="predicted"/>
<evidence type="ECO:0000313" key="1">
    <source>
        <dbReference type="EMBL" id="OIQ58349.1"/>
    </source>
</evidence>
<comment type="caution">
    <text evidence="1">The sequence shown here is derived from an EMBL/GenBank/DDBJ whole genome shotgun (WGS) entry which is preliminary data.</text>
</comment>
<dbReference type="EMBL" id="MDDC01000016">
    <property type="protein sequence ID" value="OIQ58349.1"/>
    <property type="molecule type" value="Genomic_DNA"/>
</dbReference>
<protein>
    <submittedName>
        <fullName evidence="1">Uncharacterized protein</fullName>
    </submittedName>
</protein>
<evidence type="ECO:0000313" key="2">
    <source>
        <dbReference type="Proteomes" id="UP000182811"/>
    </source>
</evidence>
<name>A0A1J5P327_NEOTH</name>
<gene>
    <name evidence="1" type="ORF">MOTE_20120</name>
</gene>
<accession>A0A1J5P327</accession>
<dbReference type="Proteomes" id="UP000182811">
    <property type="component" value="Unassembled WGS sequence"/>
</dbReference>